<dbReference type="Proteomes" id="UP000059113">
    <property type="component" value="Chromosome"/>
</dbReference>
<sequence>MEKLLPHRPALLLTAFIVFAAIAVLFAMDRPPMCTCGTIDLWHGKVQSAGNSQHITIGIHPAISPTA</sequence>
<keyword evidence="2" id="KW-0812">Transmembrane</keyword>
<evidence type="ECO:0000313" key="5">
    <source>
        <dbReference type="EMBL" id="ANC50504.1"/>
    </source>
</evidence>
<organism evidence="5 6">
    <name type="scientific">Aurantiacibacter atlanticus</name>
    <dbReference type="NCBI Taxonomy" id="1648404"/>
    <lineage>
        <taxon>Bacteria</taxon>
        <taxon>Pseudomonadati</taxon>
        <taxon>Pseudomonadota</taxon>
        <taxon>Alphaproteobacteria</taxon>
        <taxon>Sphingomonadales</taxon>
        <taxon>Erythrobacteraceae</taxon>
        <taxon>Aurantiacibacter</taxon>
    </lineage>
</organism>
<keyword evidence="3" id="KW-1133">Transmembrane helix</keyword>
<evidence type="ECO:0000313" key="6">
    <source>
        <dbReference type="Proteomes" id="UP000059113"/>
    </source>
</evidence>
<dbReference type="Pfam" id="PF10755">
    <property type="entry name" value="DUF2585"/>
    <property type="match status" value="1"/>
</dbReference>
<keyword evidence="1" id="KW-1003">Cell membrane</keyword>
<proteinExistence type="predicted"/>
<dbReference type="InterPro" id="IPR019691">
    <property type="entry name" value="DUF2585"/>
</dbReference>
<accession>A0A161IGI1</accession>
<gene>
    <name evidence="5" type="ORF">CP97_14818</name>
</gene>
<evidence type="ECO:0000256" key="3">
    <source>
        <dbReference type="ARBA" id="ARBA00022989"/>
    </source>
</evidence>
<evidence type="ECO:0000256" key="2">
    <source>
        <dbReference type="ARBA" id="ARBA00022692"/>
    </source>
</evidence>
<dbReference type="GO" id="GO:0005886">
    <property type="term" value="C:plasma membrane"/>
    <property type="evidence" value="ECO:0007669"/>
    <property type="project" value="InterPro"/>
</dbReference>
<dbReference type="STRING" id="1648404.CP97_14818"/>
<dbReference type="EMBL" id="CP011310">
    <property type="protein sequence ID" value="ANC50504.1"/>
    <property type="molecule type" value="Genomic_DNA"/>
</dbReference>
<dbReference type="AlphaFoldDB" id="A0A161IGI1"/>
<keyword evidence="6" id="KW-1185">Reference proteome</keyword>
<dbReference type="KEGG" id="ery:CP97_14818"/>
<evidence type="ECO:0000256" key="1">
    <source>
        <dbReference type="ARBA" id="ARBA00022475"/>
    </source>
</evidence>
<protein>
    <submittedName>
        <fullName evidence="5">Uncharacterized protein</fullName>
    </submittedName>
</protein>
<reference evidence="6" key="2">
    <citation type="submission" date="2015-04" db="EMBL/GenBank/DDBJ databases">
        <title>The complete genome sequence of Erythrobacter sp. s21-N3.</title>
        <authorList>
            <person name="Zhuang L."/>
            <person name="Liu Y."/>
            <person name="Shao Z."/>
        </authorList>
    </citation>
    <scope>NUCLEOTIDE SEQUENCE [LARGE SCALE GENOMIC DNA]</scope>
    <source>
        <strain evidence="6">s21-N3</strain>
    </source>
</reference>
<name>A0A161IGI1_9SPHN</name>
<reference evidence="5 6" key="1">
    <citation type="journal article" date="2015" name="Int. J. Syst. Evol. Microbiol.">
        <title>Erythrobacter atlanticus sp. nov., a bacterium from ocean sediment able to degrade polycyclic aromatic hydrocarbons.</title>
        <authorList>
            <person name="Zhuang L."/>
            <person name="Liu Y."/>
            <person name="Wang L."/>
            <person name="Wang W."/>
            <person name="Shao Z."/>
        </authorList>
    </citation>
    <scope>NUCLEOTIDE SEQUENCE [LARGE SCALE GENOMIC DNA]</scope>
    <source>
        <strain evidence="6">s21-N3</strain>
    </source>
</reference>
<keyword evidence="4" id="KW-0472">Membrane</keyword>
<evidence type="ECO:0000256" key="4">
    <source>
        <dbReference type="ARBA" id="ARBA00023136"/>
    </source>
</evidence>